<dbReference type="PANTHER" id="PTHR31630">
    <property type="entry name" value="PHYTANOYL-COA DIOXYGENASE-RELATED-RELATED"/>
    <property type="match status" value="1"/>
</dbReference>
<dbReference type="SUPFAM" id="SSF51197">
    <property type="entry name" value="Clavaminate synthase-like"/>
    <property type="match status" value="1"/>
</dbReference>
<evidence type="ECO:0008006" key="2">
    <source>
        <dbReference type="Google" id="ProtNLM"/>
    </source>
</evidence>
<dbReference type="Pfam" id="PF05721">
    <property type="entry name" value="PhyH"/>
    <property type="match status" value="1"/>
</dbReference>
<organism evidence="1">
    <name type="scientific">Lotharella globosa</name>
    <dbReference type="NCBI Taxonomy" id="91324"/>
    <lineage>
        <taxon>Eukaryota</taxon>
        <taxon>Sar</taxon>
        <taxon>Rhizaria</taxon>
        <taxon>Cercozoa</taxon>
        <taxon>Chlorarachniophyceae</taxon>
        <taxon>Lotharella</taxon>
    </lineage>
</organism>
<accession>A0A7S3ZEG5</accession>
<proteinExistence type="predicted"/>
<gene>
    <name evidence="1" type="ORF">LGLO00237_LOCUS32750</name>
</gene>
<protein>
    <recommendedName>
        <fullName evidence="2">Phytanoyl-CoA dioxygenase</fullName>
    </recommendedName>
</protein>
<dbReference type="Gene3D" id="2.60.120.620">
    <property type="entry name" value="q2cbj1_9rhob like domain"/>
    <property type="match status" value="1"/>
</dbReference>
<dbReference type="EMBL" id="HBIV01046932">
    <property type="protein sequence ID" value="CAE0680963.1"/>
    <property type="molecule type" value="Transcribed_RNA"/>
</dbReference>
<dbReference type="AlphaFoldDB" id="A0A7S3ZEG5"/>
<reference evidence="1" key="1">
    <citation type="submission" date="2021-01" db="EMBL/GenBank/DDBJ databases">
        <authorList>
            <person name="Corre E."/>
            <person name="Pelletier E."/>
            <person name="Niang G."/>
            <person name="Scheremetjew M."/>
            <person name="Finn R."/>
            <person name="Kale V."/>
            <person name="Holt S."/>
            <person name="Cochrane G."/>
            <person name="Meng A."/>
            <person name="Brown T."/>
            <person name="Cohen L."/>
        </authorList>
    </citation>
    <scope>NUCLEOTIDE SEQUENCE</scope>
    <source>
        <strain evidence="1">CCCM811</strain>
    </source>
</reference>
<dbReference type="InterPro" id="IPR008775">
    <property type="entry name" value="Phytyl_CoA_dOase-like"/>
</dbReference>
<name>A0A7S3ZEG5_9EUKA</name>
<sequence>MKLHWDTDLFQYFKDLDEGKKRRYQGILAIDNCPESVGGFCAVPGSHQAVREWLQRGNKPYRNKLVPEGDIMHNHVQRFPLRKGDMVIWDFALAHANFENRGKNLRLIQFIRMMPEGTLADNRNPLHVLKDNPDLLRRVESMRLSQKELQMLGLKRH</sequence>
<evidence type="ECO:0000313" key="1">
    <source>
        <dbReference type="EMBL" id="CAE0680963.1"/>
    </source>
</evidence>